<name>B4HBA0_DROPE</name>
<dbReference type="PhylomeDB" id="B4HBA0"/>
<gene>
    <name evidence="11" type="primary">Dper\GL21360</name>
    <name evidence="11" type="ORF">Dper_GL21360</name>
</gene>
<dbReference type="InterPro" id="IPR019734">
    <property type="entry name" value="TPR_rpt"/>
</dbReference>
<accession>B4HBA0</accession>
<evidence type="ECO:0000256" key="1">
    <source>
        <dbReference type="ARBA" id="ARBA00004572"/>
    </source>
</evidence>
<dbReference type="Proteomes" id="UP000008744">
    <property type="component" value="Unassembled WGS sequence"/>
</dbReference>
<evidence type="ECO:0000256" key="3">
    <source>
        <dbReference type="ARBA" id="ARBA00022737"/>
    </source>
</evidence>
<evidence type="ECO:0000256" key="2">
    <source>
        <dbReference type="ARBA" id="ARBA00022692"/>
    </source>
</evidence>
<dbReference type="SMR" id="B4HBA0"/>
<dbReference type="EMBL" id="CH479248">
    <property type="protein sequence ID" value="EDW37912.1"/>
    <property type="molecule type" value="Genomic_DNA"/>
</dbReference>
<evidence type="ECO:0000256" key="5">
    <source>
        <dbReference type="ARBA" id="ARBA00022803"/>
    </source>
</evidence>
<dbReference type="HOGENOM" id="CLU_604497_0_0_1"/>
<keyword evidence="2" id="KW-0812">Transmembrane</keyword>
<keyword evidence="3" id="KW-0677">Repeat</keyword>
<organism evidence="12">
    <name type="scientific">Drosophila persimilis</name>
    <name type="common">Fruit fly</name>
    <dbReference type="NCBI Taxonomy" id="7234"/>
    <lineage>
        <taxon>Eukaryota</taxon>
        <taxon>Metazoa</taxon>
        <taxon>Ecdysozoa</taxon>
        <taxon>Arthropoda</taxon>
        <taxon>Hexapoda</taxon>
        <taxon>Insecta</taxon>
        <taxon>Pterygota</taxon>
        <taxon>Neoptera</taxon>
        <taxon>Endopterygota</taxon>
        <taxon>Diptera</taxon>
        <taxon>Brachycera</taxon>
        <taxon>Muscomorpha</taxon>
        <taxon>Ephydroidea</taxon>
        <taxon>Drosophilidae</taxon>
        <taxon>Drosophila</taxon>
        <taxon>Sophophora</taxon>
    </lineage>
</organism>
<dbReference type="OMA" id="AYFRRAC"/>
<dbReference type="SMART" id="SM00028">
    <property type="entry name" value="TPR"/>
    <property type="match status" value="5"/>
</dbReference>
<evidence type="ECO:0000256" key="10">
    <source>
        <dbReference type="PROSITE-ProRule" id="PRU00339"/>
    </source>
</evidence>
<comment type="similarity">
    <text evidence="9">Belongs to the Tom70 family.</text>
</comment>
<dbReference type="OrthoDB" id="66418at2759"/>
<dbReference type="Gene3D" id="1.25.40.10">
    <property type="entry name" value="Tetratricopeptide repeat domain"/>
    <property type="match status" value="2"/>
</dbReference>
<keyword evidence="8" id="KW-0472">Membrane</keyword>
<proteinExistence type="inferred from homology"/>
<dbReference type="PANTHER" id="PTHR46208:SF1">
    <property type="entry name" value="MITOCHONDRIAL IMPORT RECEPTOR SUBUNIT TOM70"/>
    <property type="match status" value="1"/>
</dbReference>
<keyword evidence="12" id="KW-1185">Reference proteome</keyword>
<dbReference type="STRING" id="7234.B4HBA0"/>
<evidence type="ECO:0000313" key="12">
    <source>
        <dbReference type="Proteomes" id="UP000008744"/>
    </source>
</evidence>
<reference evidence="11 12" key="1">
    <citation type="journal article" date="2007" name="Nature">
        <title>Evolution of genes and genomes on the Drosophila phylogeny.</title>
        <authorList>
            <consortium name="Drosophila 12 Genomes Consortium"/>
            <person name="Clark A.G."/>
            <person name="Eisen M.B."/>
            <person name="Smith D.R."/>
            <person name="Bergman C.M."/>
            <person name="Oliver B."/>
            <person name="Markow T.A."/>
            <person name="Kaufman T.C."/>
            <person name="Kellis M."/>
            <person name="Gelbart W."/>
            <person name="Iyer V.N."/>
            <person name="Pollard D.A."/>
            <person name="Sackton T.B."/>
            <person name="Larracuente A.M."/>
            <person name="Singh N.D."/>
            <person name="Abad J.P."/>
            <person name="Abt D.N."/>
            <person name="Adryan B."/>
            <person name="Aguade M."/>
            <person name="Akashi H."/>
            <person name="Anderson W.W."/>
            <person name="Aquadro C.F."/>
            <person name="Ardell D.H."/>
            <person name="Arguello R."/>
            <person name="Artieri C.G."/>
            <person name="Barbash D.A."/>
            <person name="Barker D."/>
            <person name="Barsanti P."/>
            <person name="Batterham P."/>
            <person name="Batzoglou S."/>
            <person name="Begun D."/>
            <person name="Bhutkar A."/>
            <person name="Blanco E."/>
            <person name="Bosak S.A."/>
            <person name="Bradley R.K."/>
            <person name="Brand A.D."/>
            <person name="Brent M.R."/>
            <person name="Brooks A.N."/>
            <person name="Brown R.H."/>
            <person name="Butlin R.K."/>
            <person name="Caggese C."/>
            <person name="Calvi B.R."/>
            <person name="Bernardo de Carvalho A."/>
            <person name="Caspi A."/>
            <person name="Castrezana S."/>
            <person name="Celniker S.E."/>
            <person name="Chang J.L."/>
            <person name="Chapple C."/>
            <person name="Chatterji S."/>
            <person name="Chinwalla A."/>
            <person name="Civetta A."/>
            <person name="Clifton S.W."/>
            <person name="Comeron J.M."/>
            <person name="Costello J.C."/>
            <person name="Coyne J.A."/>
            <person name="Daub J."/>
            <person name="David R.G."/>
            <person name="Delcher A.L."/>
            <person name="Delehaunty K."/>
            <person name="Do C.B."/>
            <person name="Ebling H."/>
            <person name="Edwards K."/>
            <person name="Eickbush T."/>
            <person name="Evans J.D."/>
            <person name="Filipski A."/>
            <person name="Findeiss S."/>
            <person name="Freyhult E."/>
            <person name="Fulton L."/>
            <person name="Fulton R."/>
            <person name="Garcia A.C."/>
            <person name="Gardiner A."/>
            <person name="Garfield D.A."/>
            <person name="Garvin B.E."/>
            <person name="Gibson G."/>
            <person name="Gilbert D."/>
            <person name="Gnerre S."/>
            <person name="Godfrey J."/>
            <person name="Good R."/>
            <person name="Gotea V."/>
            <person name="Gravely B."/>
            <person name="Greenberg A.J."/>
            <person name="Griffiths-Jones S."/>
            <person name="Gross S."/>
            <person name="Guigo R."/>
            <person name="Gustafson E.A."/>
            <person name="Haerty W."/>
            <person name="Hahn M.W."/>
            <person name="Halligan D.L."/>
            <person name="Halpern A.L."/>
            <person name="Halter G.M."/>
            <person name="Han M.V."/>
            <person name="Heger A."/>
            <person name="Hillier L."/>
            <person name="Hinrichs A.S."/>
            <person name="Holmes I."/>
            <person name="Hoskins R.A."/>
            <person name="Hubisz M.J."/>
            <person name="Hultmark D."/>
            <person name="Huntley M.A."/>
            <person name="Jaffe D.B."/>
            <person name="Jagadeeshan S."/>
            <person name="Jeck W.R."/>
            <person name="Johnson J."/>
            <person name="Jones C.D."/>
            <person name="Jordan W.C."/>
            <person name="Karpen G.H."/>
            <person name="Kataoka E."/>
            <person name="Keightley P.D."/>
            <person name="Kheradpour P."/>
            <person name="Kirkness E.F."/>
            <person name="Koerich L.B."/>
            <person name="Kristiansen K."/>
            <person name="Kudrna D."/>
            <person name="Kulathinal R.J."/>
            <person name="Kumar S."/>
            <person name="Kwok R."/>
            <person name="Lander E."/>
            <person name="Langley C.H."/>
            <person name="Lapoint R."/>
            <person name="Lazzaro B.P."/>
            <person name="Lee S.J."/>
            <person name="Levesque L."/>
            <person name="Li R."/>
            <person name="Lin C.F."/>
            <person name="Lin M.F."/>
            <person name="Lindblad-Toh K."/>
            <person name="Llopart A."/>
            <person name="Long M."/>
            <person name="Low L."/>
            <person name="Lozovsky E."/>
            <person name="Lu J."/>
            <person name="Luo M."/>
            <person name="Machado C.A."/>
            <person name="Makalowski W."/>
            <person name="Marzo M."/>
            <person name="Matsuda M."/>
            <person name="Matzkin L."/>
            <person name="McAllister B."/>
            <person name="McBride C.S."/>
            <person name="McKernan B."/>
            <person name="McKernan K."/>
            <person name="Mendez-Lago M."/>
            <person name="Minx P."/>
            <person name="Mollenhauer M.U."/>
            <person name="Montooth K."/>
            <person name="Mount S.M."/>
            <person name="Mu X."/>
            <person name="Myers E."/>
            <person name="Negre B."/>
            <person name="Newfeld S."/>
            <person name="Nielsen R."/>
            <person name="Noor M.A."/>
            <person name="O'Grady P."/>
            <person name="Pachter L."/>
            <person name="Papaceit M."/>
            <person name="Parisi M.J."/>
            <person name="Parisi M."/>
            <person name="Parts L."/>
            <person name="Pedersen J.S."/>
            <person name="Pesole G."/>
            <person name="Phillippy A.M."/>
            <person name="Ponting C.P."/>
            <person name="Pop M."/>
            <person name="Porcelli D."/>
            <person name="Powell J.R."/>
            <person name="Prohaska S."/>
            <person name="Pruitt K."/>
            <person name="Puig M."/>
            <person name="Quesneville H."/>
            <person name="Ram K.R."/>
            <person name="Rand D."/>
            <person name="Rasmussen M.D."/>
            <person name="Reed L.K."/>
            <person name="Reenan R."/>
            <person name="Reily A."/>
            <person name="Remington K.A."/>
            <person name="Rieger T.T."/>
            <person name="Ritchie M.G."/>
            <person name="Robin C."/>
            <person name="Rogers Y.H."/>
            <person name="Rohde C."/>
            <person name="Rozas J."/>
            <person name="Rubenfield M.J."/>
            <person name="Ruiz A."/>
            <person name="Russo S."/>
            <person name="Salzberg S.L."/>
            <person name="Sanchez-Gracia A."/>
            <person name="Saranga D.J."/>
            <person name="Sato H."/>
            <person name="Schaeffer S.W."/>
            <person name="Schatz M.C."/>
            <person name="Schlenke T."/>
            <person name="Schwartz R."/>
            <person name="Segarra C."/>
            <person name="Singh R.S."/>
            <person name="Sirot L."/>
            <person name="Sirota M."/>
            <person name="Sisneros N.B."/>
            <person name="Smith C.D."/>
            <person name="Smith T.F."/>
            <person name="Spieth J."/>
            <person name="Stage D.E."/>
            <person name="Stark A."/>
            <person name="Stephan W."/>
            <person name="Strausberg R.L."/>
            <person name="Strempel S."/>
            <person name="Sturgill D."/>
            <person name="Sutton G."/>
            <person name="Sutton G.G."/>
            <person name="Tao W."/>
            <person name="Teichmann S."/>
            <person name="Tobari Y.N."/>
            <person name="Tomimura Y."/>
            <person name="Tsolas J.M."/>
            <person name="Valente V.L."/>
            <person name="Venter E."/>
            <person name="Venter J.C."/>
            <person name="Vicario S."/>
            <person name="Vieira F.G."/>
            <person name="Vilella A.J."/>
            <person name="Villasante A."/>
            <person name="Walenz B."/>
            <person name="Wang J."/>
            <person name="Wasserman M."/>
            <person name="Watts T."/>
            <person name="Wilson D."/>
            <person name="Wilson R.K."/>
            <person name="Wing R.A."/>
            <person name="Wolfner M.F."/>
            <person name="Wong A."/>
            <person name="Wong G.K."/>
            <person name="Wu C.I."/>
            <person name="Wu G."/>
            <person name="Yamamoto D."/>
            <person name="Yang H.P."/>
            <person name="Yang S.P."/>
            <person name="Yorke J.A."/>
            <person name="Yoshida K."/>
            <person name="Zdobnov E."/>
            <person name="Zhang P."/>
            <person name="Zhang Y."/>
            <person name="Zimin A.V."/>
            <person name="Baldwin J."/>
            <person name="Abdouelleil A."/>
            <person name="Abdulkadir J."/>
            <person name="Abebe A."/>
            <person name="Abera B."/>
            <person name="Abreu J."/>
            <person name="Acer S.C."/>
            <person name="Aftuck L."/>
            <person name="Alexander A."/>
            <person name="An P."/>
            <person name="Anderson E."/>
            <person name="Anderson S."/>
            <person name="Arachi H."/>
            <person name="Azer M."/>
            <person name="Bachantsang P."/>
            <person name="Barry A."/>
            <person name="Bayul T."/>
            <person name="Berlin A."/>
            <person name="Bessette D."/>
            <person name="Bloom T."/>
            <person name="Blye J."/>
            <person name="Boguslavskiy L."/>
            <person name="Bonnet C."/>
            <person name="Boukhgalter B."/>
            <person name="Bourzgui I."/>
            <person name="Brown A."/>
            <person name="Cahill P."/>
            <person name="Channer S."/>
            <person name="Cheshatsang Y."/>
            <person name="Chuda L."/>
            <person name="Citroen M."/>
            <person name="Collymore A."/>
            <person name="Cooke P."/>
            <person name="Costello M."/>
            <person name="D'Aco K."/>
            <person name="Daza R."/>
            <person name="De Haan G."/>
            <person name="DeGray S."/>
            <person name="DeMaso C."/>
            <person name="Dhargay N."/>
            <person name="Dooley K."/>
            <person name="Dooley E."/>
            <person name="Doricent M."/>
            <person name="Dorje P."/>
            <person name="Dorjee K."/>
            <person name="Dupes A."/>
            <person name="Elong R."/>
            <person name="Falk J."/>
            <person name="Farina A."/>
            <person name="Faro S."/>
            <person name="Ferguson D."/>
            <person name="Fisher S."/>
            <person name="Foley C.D."/>
            <person name="Franke A."/>
            <person name="Friedrich D."/>
            <person name="Gadbois L."/>
            <person name="Gearin G."/>
            <person name="Gearin C.R."/>
            <person name="Giannoukos G."/>
            <person name="Goode T."/>
            <person name="Graham J."/>
            <person name="Grandbois E."/>
            <person name="Grewal S."/>
            <person name="Gyaltsen K."/>
            <person name="Hafez N."/>
            <person name="Hagos B."/>
            <person name="Hall J."/>
            <person name="Henson C."/>
            <person name="Hollinger A."/>
            <person name="Honan T."/>
            <person name="Huard M.D."/>
            <person name="Hughes L."/>
            <person name="Hurhula B."/>
            <person name="Husby M.E."/>
            <person name="Kamat A."/>
            <person name="Kanga B."/>
            <person name="Kashin S."/>
            <person name="Khazanovich D."/>
            <person name="Kisner P."/>
            <person name="Lance K."/>
            <person name="Lara M."/>
            <person name="Lee W."/>
            <person name="Lennon N."/>
            <person name="Letendre F."/>
            <person name="LeVine R."/>
            <person name="Lipovsky A."/>
            <person name="Liu X."/>
            <person name="Liu J."/>
            <person name="Liu S."/>
            <person name="Lokyitsang T."/>
            <person name="Lokyitsang Y."/>
            <person name="Lubonja R."/>
            <person name="Lui A."/>
            <person name="MacDonald P."/>
            <person name="Magnisalis V."/>
            <person name="Maru K."/>
            <person name="Matthews C."/>
            <person name="McCusker W."/>
            <person name="McDonough S."/>
            <person name="Mehta T."/>
            <person name="Meldrim J."/>
            <person name="Meneus L."/>
            <person name="Mihai O."/>
            <person name="Mihalev A."/>
            <person name="Mihova T."/>
            <person name="Mittelman R."/>
            <person name="Mlenga V."/>
            <person name="Montmayeur A."/>
            <person name="Mulrain L."/>
            <person name="Navidi A."/>
            <person name="Naylor J."/>
            <person name="Negash T."/>
            <person name="Nguyen T."/>
            <person name="Nguyen N."/>
            <person name="Nicol R."/>
            <person name="Norbu C."/>
            <person name="Norbu N."/>
            <person name="Novod N."/>
            <person name="O'Neill B."/>
            <person name="Osman S."/>
            <person name="Markiewicz E."/>
            <person name="Oyono O.L."/>
            <person name="Patti C."/>
            <person name="Phunkhang P."/>
            <person name="Pierre F."/>
            <person name="Priest M."/>
            <person name="Raghuraman S."/>
            <person name="Rege F."/>
            <person name="Reyes R."/>
            <person name="Rise C."/>
            <person name="Rogov P."/>
            <person name="Ross K."/>
            <person name="Ryan E."/>
            <person name="Settipalli S."/>
            <person name="Shea T."/>
            <person name="Sherpa N."/>
            <person name="Shi L."/>
            <person name="Shih D."/>
            <person name="Sparrow T."/>
            <person name="Spaulding J."/>
            <person name="Stalker J."/>
            <person name="Stange-Thomann N."/>
            <person name="Stavropoulos S."/>
            <person name="Stone C."/>
            <person name="Strader C."/>
            <person name="Tesfaye S."/>
            <person name="Thomson T."/>
            <person name="Thoulutsang Y."/>
            <person name="Thoulutsang D."/>
            <person name="Topham K."/>
            <person name="Topping I."/>
            <person name="Tsamla T."/>
            <person name="Vassiliev H."/>
            <person name="Vo A."/>
            <person name="Wangchuk T."/>
            <person name="Wangdi T."/>
            <person name="Weiand M."/>
            <person name="Wilkinson J."/>
            <person name="Wilson A."/>
            <person name="Yadav S."/>
            <person name="Young G."/>
            <person name="Yu Q."/>
            <person name="Zembek L."/>
            <person name="Zhong D."/>
            <person name="Zimmer A."/>
            <person name="Zwirko Z."/>
            <person name="Jaffe D.B."/>
            <person name="Alvarez P."/>
            <person name="Brockman W."/>
            <person name="Butler J."/>
            <person name="Chin C."/>
            <person name="Gnerre S."/>
            <person name="Grabherr M."/>
            <person name="Kleber M."/>
            <person name="Mauceli E."/>
            <person name="MacCallum I."/>
        </authorList>
    </citation>
    <scope>NUCLEOTIDE SEQUENCE [LARGE SCALE GENOMIC DNA]</scope>
    <source>
        <strain evidence="12">MSH-3 / Tucson 14011-0111.49</strain>
    </source>
</reference>
<dbReference type="InterPro" id="IPR011990">
    <property type="entry name" value="TPR-like_helical_dom_sf"/>
</dbReference>
<keyword evidence="7" id="KW-0496">Mitochondrion</keyword>
<evidence type="ECO:0000256" key="9">
    <source>
        <dbReference type="ARBA" id="ARBA00038030"/>
    </source>
</evidence>
<dbReference type="eggNOG" id="KOG0547">
    <property type="taxonomic scope" value="Eukaryota"/>
</dbReference>
<evidence type="ECO:0000256" key="7">
    <source>
        <dbReference type="ARBA" id="ARBA00023128"/>
    </source>
</evidence>
<evidence type="ECO:0000256" key="6">
    <source>
        <dbReference type="ARBA" id="ARBA00022989"/>
    </source>
</evidence>
<evidence type="ECO:0000313" key="11">
    <source>
        <dbReference type="EMBL" id="EDW37912.1"/>
    </source>
</evidence>
<dbReference type="GO" id="GO:0005741">
    <property type="term" value="C:mitochondrial outer membrane"/>
    <property type="evidence" value="ECO:0007669"/>
    <property type="project" value="UniProtKB-SubCell"/>
</dbReference>
<keyword evidence="6" id="KW-1133">Transmembrane helix</keyword>
<dbReference type="AlphaFoldDB" id="B4HBA0"/>
<dbReference type="GO" id="GO:0008320">
    <property type="term" value="F:protein transmembrane transporter activity"/>
    <property type="evidence" value="ECO:0007669"/>
    <property type="project" value="TreeGrafter"/>
</dbReference>
<dbReference type="PROSITE" id="PS50005">
    <property type="entry name" value="TPR"/>
    <property type="match status" value="1"/>
</dbReference>
<sequence>MTDKPGLDAIQPIAELEAPDNNPEVSGQVATGVLEEPISPLSAAEKFKKDGNRCFYNYRYVDAIRCYSKAIDMCPKEHTTELAIYYHNRAACHEMIENWIQVKEDCAKALEYNRRYAKAYFRRACAHVATMDLKECLADLTATCILEDCKNEQNMKFRHSVGQQLAIANAKEHMLREGTSLPSKRYIRSYLATFIADPMLKMTLPSSAVADAPVRGFVRAHRAFLEERFEDVISACTEEIDSSAAGGQYKMHALFLRATLHLLSGSAQECEQDLQTLLSNDETDVELRIYAQIRYATLIFQANQDGLFLGTLSQAEMLCPKNPDIYNQRAMLLSHMKRFEEALEDFEIAARLAPSHALTVLNKHLADYRIAVKEGDQHRLEMSIQRLQLTTGRFPDCEEGLVMLSQPWRKDTPGAKMATRQDVGVGSTSYSCVAGVCPDDKQNDGKTQSGDET</sequence>
<protein>
    <submittedName>
        <fullName evidence="11">GL21360</fullName>
    </submittedName>
</protein>
<keyword evidence="4" id="KW-1000">Mitochondrion outer membrane</keyword>
<dbReference type="PANTHER" id="PTHR46208">
    <property type="entry name" value="MITOCHONDRIAL IMPORT RECEPTOR SUBUNIT TOM70"/>
    <property type="match status" value="1"/>
</dbReference>
<dbReference type="GO" id="GO:0030150">
    <property type="term" value="P:protein import into mitochondrial matrix"/>
    <property type="evidence" value="ECO:0007669"/>
    <property type="project" value="TreeGrafter"/>
</dbReference>
<evidence type="ECO:0000256" key="4">
    <source>
        <dbReference type="ARBA" id="ARBA00022787"/>
    </source>
</evidence>
<comment type="subcellular location">
    <subcellularLocation>
        <location evidence="1">Mitochondrion outer membrane</location>
        <topology evidence="1">Single-pass membrane protein</topology>
    </subcellularLocation>
</comment>
<evidence type="ECO:0000256" key="8">
    <source>
        <dbReference type="ARBA" id="ARBA00023136"/>
    </source>
</evidence>
<dbReference type="GO" id="GO:0045039">
    <property type="term" value="P:protein insertion into mitochondrial inner membrane"/>
    <property type="evidence" value="ECO:0007669"/>
    <property type="project" value="TreeGrafter"/>
</dbReference>
<dbReference type="GO" id="GO:0030943">
    <property type="term" value="F:mitochondrion targeting sequence binding"/>
    <property type="evidence" value="ECO:0007669"/>
    <property type="project" value="TreeGrafter"/>
</dbReference>
<dbReference type="SUPFAM" id="SSF48452">
    <property type="entry name" value="TPR-like"/>
    <property type="match status" value="2"/>
</dbReference>
<feature type="repeat" description="TPR" evidence="10">
    <location>
        <begin position="323"/>
        <end position="356"/>
    </location>
</feature>
<keyword evidence="5 10" id="KW-0802">TPR repeat</keyword>